<protein>
    <submittedName>
        <fullName evidence="1">Uncharacterized protein</fullName>
    </submittedName>
</protein>
<evidence type="ECO:0000313" key="1">
    <source>
        <dbReference type="EMBL" id="RTJ78366.1"/>
    </source>
</evidence>
<name>A0A431EAC3_CAMJU</name>
<sequence length="174" mass="20354">MYDNLEYYFYRRESYHILATKVPEEYPTKDDPNGTKDRFYPIAMIRLLPTDKLKRMGYSNVYTVCAVEVDKALRGKKLGKLLYYLATAVLGYTLLGDSEQYENARRMYYSFSNNPGFTVDIIKLGQGVLERDVNLYNHNDERVWSKTPDKVGRLHRVVLKSVTMESKVKVEKLK</sequence>
<gene>
    <name evidence="1" type="ORF">C3H57_08435</name>
</gene>
<dbReference type="AlphaFoldDB" id="A0A431EAC3"/>
<comment type="caution">
    <text evidence="1">The sequence shown here is derived from an EMBL/GenBank/DDBJ whole genome shotgun (WGS) entry which is preliminary data.</text>
</comment>
<reference evidence="1 2" key="1">
    <citation type="journal article" date="2019" name="Appl. Environ. Microbiol.">
        <title>Population genetics and characterization of Campylobacter jejuni isolates in western jackdaws and game birds in Finland.</title>
        <authorList>
            <person name="Kovanen S."/>
            <person name="Rossi M."/>
            <person name="Pohja-Mykra M."/>
            <person name="Nieminen T."/>
            <person name="Raunio-Saarnisto M."/>
            <person name="Sauvala M."/>
            <person name="Fredriksson-Ahomaa M."/>
            <person name="Hanninen M.L."/>
            <person name="Kivisto R."/>
        </authorList>
    </citation>
    <scope>NUCLEOTIDE SEQUENCE [LARGE SCALE GENOMIC DNA]</scope>
    <source>
        <strain evidence="1 2">CB313</strain>
    </source>
</reference>
<organism evidence="1 2">
    <name type="scientific">Campylobacter jejuni</name>
    <dbReference type="NCBI Taxonomy" id="197"/>
    <lineage>
        <taxon>Bacteria</taxon>
        <taxon>Pseudomonadati</taxon>
        <taxon>Campylobacterota</taxon>
        <taxon>Epsilonproteobacteria</taxon>
        <taxon>Campylobacterales</taxon>
        <taxon>Campylobacteraceae</taxon>
        <taxon>Campylobacter</taxon>
    </lineage>
</organism>
<accession>A0A431EAC3</accession>
<dbReference type="Proteomes" id="UP000288507">
    <property type="component" value="Unassembled WGS sequence"/>
</dbReference>
<dbReference type="EMBL" id="PRBV01000014">
    <property type="protein sequence ID" value="RTJ78366.1"/>
    <property type="molecule type" value="Genomic_DNA"/>
</dbReference>
<proteinExistence type="predicted"/>
<evidence type="ECO:0000313" key="2">
    <source>
        <dbReference type="Proteomes" id="UP000288507"/>
    </source>
</evidence>